<dbReference type="KEGG" id="dsh:Dshi_2588"/>
<dbReference type="InterPro" id="IPR050300">
    <property type="entry name" value="GDXG_lipolytic_enzyme"/>
</dbReference>
<feature type="domain" description="Alpha/beta hydrolase fold-3" evidence="4">
    <location>
        <begin position="77"/>
        <end position="273"/>
    </location>
</feature>
<evidence type="ECO:0000313" key="6">
    <source>
        <dbReference type="Proteomes" id="UP000006833"/>
    </source>
</evidence>
<feature type="active site" evidence="3">
    <location>
        <position position="147"/>
    </location>
</feature>
<dbReference type="PROSITE" id="PS01173">
    <property type="entry name" value="LIPASE_GDXG_HIS"/>
    <property type="match status" value="1"/>
</dbReference>
<dbReference type="HOGENOM" id="CLU_012494_13_1_5"/>
<evidence type="ECO:0000313" key="5">
    <source>
        <dbReference type="EMBL" id="ABV94321.1"/>
    </source>
</evidence>
<dbReference type="PANTHER" id="PTHR48081">
    <property type="entry name" value="AB HYDROLASE SUPERFAMILY PROTEIN C4A8.06C"/>
    <property type="match status" value="1"/>
</dbReference>
<dbReference type="Proteomes" id="UP000006833">
    <property type="component" value="Chromosome"/>
</dbReference>
<dbReference type="InterPro" id="IPR033140">
    <property type="entry name" value="Lipase_GDXG_put_SER_AS"/>
</dbReference>
<dbReference type="EMBL" id="CP000830">
    <property type="protein sequence ID" value="ABV94321.1"/>
    <property type="molecule type" value="Genomic_DNA"/>
</dbReference>
<dbReference type="GO" id="GO:0004806">
    <property type="term" value="F:triacylglycerol lipase activity"/>
    <property type="evidence" value="ECO:0007669"/>
    <property type="project" value="TreeGrafter"/>
</dbReference>
<evidence type="ECO:0000256" key="2">
    <source>
        <dbReference type="ARBA" id="ARBA00022801"/>
    </source>
</evidence>
<protein>
    <submittedName>
        <fullName evidence="5">Putative esterase/lipase</fullName>
    </submittedName>
</protein>
<gene>
    <name evidence="5" type="ordered locus">Dshi_2588</name>
</gene>
<dbReference type="InterPro" id="IPR029058">
    <property type="entry name" value="AB_hydrolase_fold"/>
</dbReference>
<dbReference type="InterPro" id="IPR013094">
    <property type="entry name" value="AB_hydrolase_3"/>
</dbReference>
<dbReference type="PANTHER" id="PTHR48081:SF30">
    <property type="entry name" value="ACETYL-HYDROLASE LIPR-RELATED"/>
    <property type="match status" value="1"/>
</dbReference>
<keyword evidence="6" id="KW-1185">Reference proteome</keyword>
<dbReference type="Pfam" id="PF07859">
    <property type="entry name" value="Abhydrolase_3"/>
    <property type="match status" value="1"/>
</dbReference>
<sequence length="298" mass="30967">MTAAPTGPGDRIWPHYAAWVQRPVLALTPSQKLLRGIFDGTTFLLAKRCAGVTAMRSRVGGVPGLRLTPENGTGGRLLYLHGGGFTIGSSTSHRHMVAHIARAAGCTTFLSDYRRAPEYPFPAALDDTRAAYAAMAADGPVMIAGDSAGGALALSLLHALGPGTPPPAALVLLSPVADLDLDQGSFQRSTDTELLIPESWARRAVAAYLDGHDPADPLASPLAAPFPCAPPTLIQYATGEALEPDSLHTADALRAAGGPVTVEATPGVAHVWHLHAGRSHAADTAIARIGAFLREHTP</sequence>
<reference evidence="6" key="1">
    <citation type="journal article" date="2010" name="ISME J.">
        <title>The complete genome sequence of the algal symbiont Dinoroseobacter shibae: a hitchhiker's guide to life in the sea.</title>
        <authorList>
            <person name="Wagner-Dobler I."/>
            <person name="Ballhausen B."/>
            <person name="Berger M."/>
            <person name="Brinkhoff T."/>
            <person name="Buchholz I."/>
            <person name="Bunk B."/>
            <person name="Cypionka H."/>
            <person name="Daniel R."/>
            <person name="Drepper T."/>
            <person name="Gerdts G."/>
            <person name="Hahnke S."/>
            <person name="Han C."/>
            <person name="Jahn D."/>
            <person name="Kalhoefer D."/>
            <person name="Kiss H."/>
            <person name="Klenk H.P."/>
            <person name="Kyrpides N."/>
            <person name="Liebl W."/>
            <person name="Liesegang H."/>
            <person name="Meincke L."/>
            <person name="Pati A."/>
            <person name="Petersen J."/>
            <person name="Piekarski T."/>
            <person name="Pommerenke C."/>
            <person name="Pradella S."/>
            <person name="Pukall R."/>
            <person name="Rabus R."/>
            <person name="Stackebrandt E."/>
            <person name="Thole S."/>
            <person name="Thompson L."/>
            <person name="Tielen P."/>
            <person name="Tomasch J."/>
            <person name="von Jan M."/>
            <person name="Wanphrut N."/>
            <person name="Wichels A."/>
            <person name="Zech H."/>
            <person name="Simon M."/>
        </authorList>
    </citation>
    <scope>NUCLEOTIDE SEQUENCE [LARGE SCALE GENOMIC DNA]</scope>
    <source>
        <strain evidence="6">DSM 16493 / NCIMB 14021 / DFL 12</strain>
    </source>
</reference>
<evidence type="ECO:0000256" key="1">
    <source>
        <dbReference type="ARBA" id="ARBA00010515"/>
    </source>
</evidence>
<name>A8LHY7_DINSH</name>
<dbReference type="RefSeq" id="WP_012179249.1">
    <property type="nucleotide sequence ID" value="NC_009952.1"/>
</dbReference>
<organism evidence="5 6">
    <name type="scientific">Dinoroseobacter shibae (strain DSM 16493 / NCIMB 14021 / DFL 12)</name>
    <dbReference type="NCBI Taxonomy" id="398580"/>
    <lineage>
        <taxon>Bacteria</taxon>
        <taxon>Pseudomonadati</taxon>
        <taxon>Pseudomonadota</taxon>
        <taxon>Alphaproteobacteria</taxon>
        <taxon>Rhodobacterales</taxon>
        <taxon>Roseobacteraceae</taxon>
        <taxon>Dinoroseobacter</taxon>
    </lineage>
</organism>
<proteinExistence type="inferred from homology"/>
<dbReference type="AlphaFoldDB" id="A8LHY7"/>
<accession>A8LHY7</accession>
<evidence type="ECO:0000259" key="4">
    <source>
        <dbReference type="Pfam" id="PF07859"/>
    </source>
</evidence>
<dbReference type="InterPro" id="IPR002168">
    <property type="entry name" value="Lipase_GDXG_HIS_AS"/>
</dbReference>
<dbReference type="STRING" id="398580.Dshi_2588"/>
<keyword evidence="2" id="KW-0378">Hydrolase</keyword>
<comment type="similarity">
    <text evidence="1">Belongs to the 'GDXG' lipolytic enzyme family.</text>
</comment>
<dbReference type="OrthoDB" id="9806180at2"/>
<dbReference type="SUPFAM" id="SSF53474">
    <property type="entry name" value="alpha/beta-Hydrolases"/>
    <property type="match status" value="1"/>
</dbReference>
<dbReference type="PROSITE" id="PS01174">
    <property type="entry name" value="LIPASE_GDXG_SER"/>
    <property type="match status" value="1"/>
</dbReference>
<dbReference type="Gene3D" id="3.40.50.1820">
    <property type="entry name" value="alpha/beta hydrolase"/>
    <property type="match status" value="1"/>
</dbReference>
<dbReference type="eggNOG" id="COG0657">
    <property type="taxonomic scope" value="Bacteria"/>
</dbReference>
<evidence type="ECO:0000256" key="3">
    <source>
        <dbReference type="PROSITE-ProRule" id="PRU10038"/>
    </source>
</evidence>